<evidence type="ECO:0000259" key="11">
    <source>
        <dbReference type="PROSITE" id="PS51900"/>
    </source>
</evidence>
<feature type="active site" evidence="9">
    <location>
        <position position="170"/>
    </location>
</feature>
<dbReference type="Pfam" id="PF00589">
    <property type="entry name" value="Phage_integrase"/>
    <property type="match status" value="1"/>
</dbReference>
<gene>
    <name evidence="9" type="primary">xerC</name>
    <name evidence="12" type="ORF">GCM10009129_01480</name>
</gene>
<dbReference type="SUPFAM" id="SSF47823">
    <property type="entry name" value="lambda integrase-like, N-terminal domain"/>
    <property type="match status" value="1"/>
</dbReference>
<feature type="active site" evidence="9">
    <location>
        <position position="264"/>
    </location>
</feature>
<dbReference type="Proteomes" id="UP001501787">
    <property type="component" value="Unassembled WGS sequence"/>
</dbReference>
<comment type="subcellular location">
    <subcellularLocation>
        <location evidence="1 9">Cytoplasm</location>
    </subcellularLocation>
</comment>
<evidence type="ECO:0000256" key="6">
    <source>
        <dbReference type="ARBA" id="ARBA00023125"/>
    </source>
</evidence>
<comment type="similarity">
    <text evidence="9">Belongs to the 'phage' integrase family. XerC subfamily.</text>
</comment>
<evidence type="ECO:0000256" key="9">
    <source>
        <dbReference type="HAMAP-Rule" id="MF_01808"/>
    </source>
</evidence>
<dbReference type="Pfam" id="PF02899">
    <property type="entry name" value="Phage_int_SAM_1"/>
    <property type="match status" value="1"/>
</dbReference>
<evidence type="ECO:0000256" key="1">
    <source>
        <dbReference type="ARBA" id="ARBA00004496"/>
    </source>
</evidence>
<proteinExistence type="inferred from homology"/>
<organism evidence="12 13">
    <name type="scientific">Psychrobacter aestuarii</name>
    <dbReference type="NCBI Taxonomy" id="556327"/>
    <lineage>
        <taxon>Bacteria</taxon>
        <taxon>Pseudomonadati</taxon>
        <taxon>Pseudomonadota</taxon>
        <taxon>Gammaproteobacteria</taxon>
        <taxon>Moraxellales</taxon>
        <taxon>Moraxellaceae</taxon>
        <taxon>Psychrobacter</taxon>
    </lineage>
</organism>
<accession>A0ABP3FA45</accession>
<evidence type="ECO:0000259" key="10">
    <source>
        <dbReference type="PROSITE" id="PS51898"/>
    </source>
</evidence>
<keyword evidence="4 9" id="KW-0159">Chromosome partition</keyword>
<dbReference type="PROSITE" id="PS51898">
    <property type="entry name" value="TYR_RECOMBINASE"/>
    <property type="match status" value="1"/>
</dbReference>
<feature type="domain" description="Tyr recombinase" evidence="10">
    <location>
        <begin position="126"/>
        <end position="312"/>
    </location>
</feature>
<dbReference type="EMBL" id="BAAAFR010000001">
    <property type="protein sequence ID" value="GAA0308102.1"/>
    <property type="molecule type" value="Genomic_DNA"/>
</dbReference>
<feature type="domain" description="Core-binding (CB)" evidence="11">
    <location>
        <begin position="20"/>
        <end position="105"/>
    </location>
</feature>
<dbReference type="InterPro" id="IPR010998">
    <property type="entry name" value="Integrase_recombinase_N"/>
</dbReference>
<dbReference type="Gene3D" id="1.10.443.10">
    <property type="entry name" value="Intergrase catalytic core"/>
    <property type="match status" value="1"/>
</dbReference>
<keyword evidence="5 9" id="KW-0229">DNA integration</keyword>
<keyword evidence="7 9" id="KW-0233">DNA recombination</keyword>
<keyword evidence="13" id="KW-1185">Reference proteome</keyword>
<dbReference type="InterPro" id="IPR050090">
    <property type="entry name" value="Tyrosine_recombinase_XerCD"/>
</dbReference>
<feature type="active site" evidence="9">
    <location>
        <position position="267"/>
    </location>
</feature>
<dbReference type="InterPro" id="IPR011010">
    <property type="entry name" value="DNA_brk_join_enz"/>
</dbReference>
<dbReference type="RefSeq" id="WP_201504294.1">
    <property type="nucleotide sequence ID" value="NZ_BAAAFR010000001.1"/>
</dbReference>
<evidence type="ECO:0000256" key="3">
    <source>
        <dbReference type="ARBA" id="ARBA00022618"/>
    </source>
</evidence>
<dbReference type="InterPro" id="IPR023009">
    <property type="entry name" value="Tyrosine_recombinase_XerC/XerD"/>
</dbReference>
<dbReference type="HAMAP" id="MF_01808">
    <property type="entry name" value="Recomb_XerC_XerD"/>
    <property type="match status" value="1"/>
</dbReference>
<dbReference type="InterPro" id="IPR044068">
    <property type="entry name" value="CB"/>
</dbReference>
<evidence type="ECO:0000256" key="5">
    <source>
        <dbReference type="ARBA" id="ARBA00022908"/>
    </source>
</evidence>
<dbReference type="PANTHER" id="PTHR30349:SF81">
    <property type="entry name" value="TYROSINE RECOMBINASE XERC"/>
    <property type="match status" value="1"/>
</dbReference>
<dbReference type="InterPro" id="IPR002104">
    <property type="entry name" value="Integrase_catalytic"/>
</dbReference>
<feature type="active site" description="O-(3'-phospho-DNA)-tyrosine intermediate" evidence="9">
    <location>
        <position position="299"/>
    </location>
</feature>
<dbReference type="InterPro" id="IPR013762">
    <property type="entry name" value="Integrase-like_cat_sf"/>
</dbReference>
<evidence type="ECO:0000313" key="12">
    <source>
        <dbReference type="EMBL" id="GAA0308102.1"/>
    </source>
</evidence>
<feature type="active site" evidence="9">
    <location>
        <position position="194"/>
    </location>
</feature>
<evidence type="ECO:0000256" key="7">
    <source>
        <dbReference type="ARBA" id="ARBA00023172"/>
    </source>
</evidence>
<keyword evidence="2 9" id="KW-0963">Cytoplasm</keyword>
<reference evidence="13" key="1">
    <citation type="journal article" date="2019" name="Int. J. Syst. Evol. Microbiol.">
        <title>The Global Catalogue of Microorganisms (GCM) 10K type strain sequencing project: providing services to taxonomists for standard genome sequencing and annotation.</title>
        <authorList>
            <consortium name="The Broad Institute Genomics Platform"/>
            <consortium name="The Broad Institute Genome Sequencing Center for Infectious Disease"/>
            <person name="Wu L."/>
            <person name="Ma J."/>
        </authorList>
    </citation>
    <scope>NUCLEOTIDE SEQUENCE [LARGE SCALE GENOMIC DNA]</scope>
    <source>
        <strain evidence="13">JCM 16343</strain>
    </source>
</reference>
<comment type="caution">
    <text evidence="12">The sequence shown here is derived from an EMBL/GenBank/DDBJ whole genome shotgun (WGS) entry which is preliminary data.</text>
</comment>
<evidence type="ECO:0000313" key="13">
    <source>
        <dbReference type="Proteomes" id="UP001501787"/>
    </source>
</evidence>
<dbReference type="SUPFAM" id="SSF56349">
    <property type="entry name" value="DNA breaking-rejoining enzymes"/>
    <property type="match status" value="1"/>
</dbReference>
<keyword evidence="6 9" id="KW-0238">DNA-binding</keyword>
<keyword evidence="8 9" id="KW-0131">Cell cycle</keyword>
<dbReference type="InterPro" id="IPR004107">
    <property type="entry name" value="Integrase_SAM-like_N"/>
</dbReference>
<dbReference type="Gene3D" id="1.10.150.130">
    <property type="match status" value="1"/>
</dbReference>
<evidence type="ECO:0000256" key="8">
    <source>
        <dbReference type="ARBA" id="ARBA00023306"/>
    </source>
</evidence>
<dbReference type="CDD" id="cd00798">
    <property type="entry name" value="INT_XerDC_C"/>
    <property type="match status" value="1"/>
</dbReference>
<dbReference type="PANTHER" id="PTHR30349">
    <property type="entry name" value="PHAGE INTEGRASE-RELATED"/>
    <property type="match status" value="1"/>
</dbReference>
<dbReference type="PROSITE" id="PS51900">
    <property type="entry name" value="CB"/>
    <property type="match status" value="1"/>
</dbReference>
<name>A0ABP3FA45_9GAMM</name>
<comment type="subunit">
    <text evidence="9">Forms a cyclic heterotetrameric complex composed of two molecules of XerC and two molecules of XerD.</text>
</comment>
<keyword evidence="3 9" id="KW-0132">Cell division</keyword>
<comment type="function">
    <text evidence="9">Site-specific tyrosine recombinase, which acts by catalyzing the cutting and rejoining of the recombining DNA molecules. The XerC-XerD complex is essential to convert dimers of the bacterial chromosome into monomers to permit their segregation at cell division. It also contributes to the segregational stability of plasmids.</text>
</comment>
<evidence type="ECO:0000256" key="4">
    <source>
        <dbReference type="ARBA" id="ARBA00022829"/>
    </source>
</evidence>
<protein>
    <recommendedName>
        <fullName evidence="9">Tyrosine recombinase XerC</fullName>
    </recommendedName>
</protein>
<evidence type="ECO:0000256" key="2">
    <source>
        <dbReference type="ARBA" id="ARBA00022490"/>
    </source>
</evidence>
<feature type="active site" evidence="9">
    <location>
        <position position="290"/>
    </location>
</feature>
<sequence>MTASRLPPTDDDSADVEAFDALMSPVERWLATLARENHSPHTQTAYHAAVAQLARHLCARRLTWTRCDKRQLAQHVTHRLEEDNLSLASMQQALSAIRHFYGWLIDEGQARINPALGYQLARGARALPSIADMDVITQLLDQPAPDTPNQTRLWLRDKAIFELLYSSGLRVSELVALDIHDLDQARQQVRVTGKGNKVRLVPVGSRALEAIARYLPHRALWSEHVDEALFISEKLGTRLTTRAVQQRLKVAAKRAGIDQNLYPHLLRHCFASHMLSNSGDLRAVQEMLGHADIGTTQIYTHVDFTRLTQVYDTAHPRAVRHAARTMTTPDDDS</sequence>